<name>A0A9N8ZT87_9GLOM</name>
<protein>
    <submittedName>
        <fullName evidence="2">8345_t:CDS:1</fullName>
    </submittedName>
</protein>
<dbReference type="AlphaFoldDB" id="A0A9N8ZT87"/>
<reference evidence="2" key="1">
    <citation type="submission" date="2021-06" db="EMBL/GenBank/DDBJ databases">
        <authorList>
            <person name="Kallberg Y."/>
            <person name="Tangrot J."/>
            <person name="Rosling A."/>
        </authorList>
    </citation>
    <scope>NUCLEOTIDE SEQUENCE</scope>
    <source>
        <strain evidence="2">BR232B</strain>
    </source>
</reference>
<evidence type="ECO:0000313" key="3">
    <source>
        <dbReference type="Proteomes" id="UP000789739"/>
    </source>
</evidence>
<evidence type="ECO:0000313" key="2">
    <source>
        <dbReference type="EMBL" id="CAG8506075.1"/>
    </source>
</evidence>
<dbReference type="Proteomes" id="UP000789739">
    <property type="component" value="Unassembled WGS sequence"/>
</dbReference>
<evidence type="ECO:0000256" key="1">
    <source>
        <dbReference type="SAM" id="MobiDB-lite"/>
    </source>
</evidence>
<dbReference type="EMBL" id="CAJVPI010000237">
    <property type="protein sequence ID" value="CAG8506075.1"/>
    <property type="molecule type" value="Genomic_DNA"/>
</dbReference>
<keyword evidence="3" id="KW-1185">Reference proteome</keyword>
<organism evidence="2 3">
    <name type="scientific">Paraglomus brasilianum</name>
    <dbReference type="NCBI Taxonomy" id="144538"/>
    <lineage>
        <taxon>Eukaryota</taxon>
        <taxon>Fungi</taxon>
        <taxon>Fungi incertae sedis</taxon>
        <taxon>Mucoromycota</taxon>
        <taxon>Glomeromycotina</taxon>
        <taxon>Glomeromycetes</taxon>
        <taxon>Paraglomerales</taxon>
        <taxon>Paraglomeraceae</taxon>
        <taxon>Paraglomus</taxon>
    </lineage>
</organism>
<gene>
    <name evidence="2" type="ORF">PBRASI_LOCUS2863</name>
</gene>
<sequence>MVISSSSSGIDPQVTKEDARKIRSLVKSSSESFEDSEHSQTLKVVTQKPLSDDSDDDFSSANLLEMVERQKNSYRERMNQLHANWNGTIFCVSHANEYHGSANWYHFFEQWRNTEYGSLFVEYDHGQQHVTIKASTDIYRQFFIASRLFDFKEHSINHWLFLPERLREFTAEEVGLTGKTPLTMTDVIASDCWIWQQFDGLQTAGNIQSSTQWEVICVKDKFDRSLEELGVTLLAANKKLNDYVLEFANALNEITMPVEQNKDDDRVE</sequence>
<feature type="region of interest" description="Disordered" evidence="1">
    <location>
        <begin position="27"/>
        <end position="56"/>
    </location>
</feature>
<accession>A0A9N8ZT87</accession>
<proteinExistence type="predicted"/>
<comment type="caution">
    <text evidence="2">The sequence shown here is derived from an EMBL/GenBank/DDBJ whole genome shotgun (WGS) entry which is preliminary data.</text>
</comment>